<evidence type="ECO:0000256" key="5">
    <source>
        <dbReference type="ARBA" id="ARBA00022519"/>
    </source>
</evidence>
<evidence type="ECO:0000256" key="2">
    <source>
        <dbReference type="ARBA" id="ARBA00010637"/>
    </source>
</evidence>
<evidence type="ECO:0000256" key="10">
    <source>
        <dbReference type="SAM" id="Phobius"/>
    </source>
</evidence>
<reference evidence="11 12" key="1">
    <citation type="journal article" date="2016" name="Int. J. Syst. Evol. Microbiol.">
        <title>Lysobacter erysipheiresistens sp. nov., an antagonist of powdery mildew, isolated from tobacco-cultivated soil.</title>
        <authorList>
            <person name="Xie B."/>
            <person name="Li T."/>
            <person name="Lin X."/>
            <person name="Wang C.J."/>
            <person name="Chen Y.J."/>
            <person name="Liu W.J."/>
            <person name="Zhao Z.W."/>
        </authorList>
    </citation>
    <scope>NUCLEOTIDE SEQUENCE [LARGE SCALE GENOMIC DNA]</scope>
    <source>
        <strain evidence="11 12">RS-LYSO-3</strain>
    </source>
</reference>
<comment type="caution">
    <text evidence="11">The sequence shown here is derived from an EMBL/GenBank/DDBJ whole genome shotgun (WGS) entry which is preliminary data.</text>
</comment>
<name>A0ABU7YUG2_9GAMM</name>
<dbReference type="Proteomes" id="UP001355056">
    <property type="component" value="Unassembled WGS sequence"/>
</dbReference>
<organism evidence="11 12">
    <name type="scientific">Novilysobacter erysipheiresistens</name>
    <dbReference type="NCBI Taxonomy" id="1749332"/>
    <lineage>
        <taxon>Bacteria</taxon>
        <taxon>Pseudomonadati</taxon>
        <taxon>Pseudomonadota</taxon>
        <taxon>Gammaproteobacteria</taxon>
        <taxon>Lysobacterales</taxon>
        <taxon>Lysobacteraceae</taxon>
        <taxon>Novilysobacter</taxon>
    </lineage>
</organism>
<keyword evidence="8 10" id="KW-1133">Transmembrane helix</keyword>
<dbReference type="InterPro" id="IPR007690">
    <property type="entry name" value="T2SS_GspM"/>
</dbReference>
<keyword evidence="4" id="KW-1003">Cell membrane</keyword>
<evidence type="ECO:0000256" key="4">
    <source>
        <dbReference type="ARBA" id="ARBA00022475"/>
    </source>
</evidence>
<comment type="subcellular location">
    <subcellularLocation>
        <location evidence="1">Cell inner membrane</location>
        <topology evidence="1">Single-pass membrane protein</topology>
    </subcellularLocation>
</comment>
<accession>A0ABU7YUG2</accession>
<evidence type="ECO:0000313" key="12">
    <source>
        <dbReference type="Proteomes" id="UP001355056"/>
    </source>
</evidence>
<keyword evidence="3" id="KW-0813">Transport</keyword>
<dbReference type="Pfam" id="PF04612">
    <property type="entry name" value="T2SSM"/>
    <property type="match status" value="1"/>
</dbReference>
<evidence type="ECO:0000256" key="8">
    <source>
        <dbReference type="ARBA" id="ARBA00022989"/>
    </source>
</evidence>
<keyword evidence="5" id="KW-0997">Cell inner membrane</keyword>
<evidence type="ECO:0000256" key="9">
    <source>
        <dbReference type="ARBA" id="ARBA00023136"/>
    </source>
</evidence>
<keyword evidence="7" id="KW-0653">Protein transport</keyword>
<evidence type="ECO:0000256" key="3">
    <source>
        <dbReference type="ARBA" id="ARBA00022448"/>
    </source>
</evidence>
<dbReference type="SUPFAM" id="SSF103054">
    <property type="entry name" value="General secretion pathway protein M, EpsM"/>
    <property type="match status" value="1"/>
</dbReference>
<evidence type="ECO:0000313" key="11">
    <source>
        <dbReference type="EMBL" id="MEG3182722.1"/>
    </source>
</evidence>
<keyword evidence="12" id="KW-1185">Reference proteome</keyword>
<dbReference type="InterPro" id="IPR023229">
    <property type="entry name" value="T2SS_M_periplasmic_sf"/>
</dbReference>
<evidence type="ECO:0000256" key="6">
    <source>
        <dbReference type="ARBA" id="ARBA00022692"/>
    </source>
</evidence>
<evidence type="ECO:0000256" key="7">
    <source>
        <dbReference type="ARBA" id="ARBA00022927"/>
    </source>
</evidence>
<keyword evidence="6 10" id="KW-0812">Transmembrane</keyword>
<protein>
    <submittedName>
        <fullName evidence="11">Type II secretion system protein GspM</fullName>
    </submittedName>
</protein>
<proteinExistence type="inferred from homology"/>
<comment type="similarity">
    <text evidence="2">Belongs to the GSP M family.</text>
</comment>
<keyword evidence="9 10" id="KW-0472">Membrane</keyword>
<dbReference type="Gene3D" id="3.30.1360.100">
    <property type="entry name" value="General secretion pathway protein M, EpsM"/>
    <property type="match status" value="1"/>
</dbReference>
<dbReference type="EMBL" id="JAXGFP010000001">
    <property type="protein sequence ID" value="MEG3182722.1"/>
    <property type="molecule type" value="Genomic_DNA"/>
</dbReference>
<feature type="transmembrane region" description="Helical" evidence="10">
    <location>
        <begin position="20"/>
        <end position="42"/>
    </location>
</feature>
<dbReference type="RefSeq" id="WP_332614103.1">
    <property type="nucleotide sequence ID" value="NZ_JAXGFP010000001.1"/>
</dbReference>
<gene>
    <name evidence="11" type="primary">gspM</name>
    <name evidence="11" type="ORF">SNE34_01660</name>
</gene>
<evidence type="ECO:0000256" key="1">
    <source>
        <dbReference type="ARBA" id="ARBA00004377"/>
    </source>
</evidence>
<sequence length="162" mass="18156">MNRRNRLNQWWQAREPREQWMLGVMCAAIGAFALWFGVVAPLRQWRDTARDRHERAAADLGEIVHGIDTITALQARNPAMTTTDAFASAILDSAATARVPVSRQRIDDAGVLEVGIDAVDAPALLGWLDRLRHEHGIAPLMLEIRERNGSLQVQARFRPSMP</sequence>